<name>A0ABQ9XS00_9EUKA</name>
<reference evidence="1 2" key="1">
    <citation type="journal article" date="2022" name="bioRxiv">
        <title>Genomics of Preaxostyla Flagellates Illuminates Evolutionary Transitions and the Path Towards Mitochondrial Loss.</title>
        <authorList>
            <person name="Novak L.V.F."/>
            <person name="Treitli S.C."/>
            <person name="Pyrih J."/>
            <person name="Halakuc P."/>
            <person name="Pipaliya S.V."/>
            <person name="Vacek V."/>
            <person name="Brzon O."/>
            <person name="Soukal P."/>
            <person name="Eme L."/>
            <person name="Dacks J.B."/>
            <person name="Karnkowska A."/>
            <person name="Elias M."/>
            <person name="Hampl V."/>
        </authorList>
    </citation>
    <scope>NUCLEOTIDE SEQUENCE [LARGE SCALE GENOMIC DNA]</scope>
    <source>
        <strain evidence="1">NAU3</strain>
        <tissue evidence="1">Gut</tissue>
    </source>
</reference>
<dbReference type="EMBL" id="JARBJD010000079">
    <property type="protein sequence ID" value="KAK2954363.1"/>
    <property type="molecule type" value="Genomic_DNA"/>
</dbReference>
<sequence>MSALDTEQSVSTVSSCPDCSAFLNWNEAKPASEDEQAVIFRSLVATLKSQPALDVSLESKTVSIVVLISSPSQAINEAAMKMVGNLLQWCSSKVRLALTKADLIPHLVITLNPLSLSDAEAVDIHISLMKSIVISLWLTSPNTFAQLEIEDVTEQQAVHETVLKQVLAPSEKYISHVCVNRHSIIDGDQSRFFLELLARLLRIALYYQPMMDFILHLPVILTIPSCLTFFEANESICWFLYDIIYSQRYWNEQGGEVRQMWKTVHRIMRMEGIDDVMETKLQNDRYQFYGECIVDKSIEWNNLLGMNLPKRE</sequence>
<keyword evidence="2" id="KW-1185">Reference proteome</keyword>
<proteinExistence type="predicted"/>
<gene>
    <name evidence="1" type="ORF">BLNAU_10695</name>
</gene>
<accession>A0ABQ9XS00</accession>
<evidence type="ECO:0000313" key="1">
    <source>
        <dbReference type="EMBL" id="KAK2954363.1"/>
    </source>
</evidence>
<protein>
    <submittedName>
        <fullName evidence="1">Uncharacterized protein</fullName>
    </submittedName>
</protein>
<organism evidence="1 2">
    <name type="scientific">Blattamonas nauphoetae</name>
    <dbReference type="NCBI Taxonomy" id="2049346"/>
    <lineage>
        <taxon>Eukaryota</taxon>
        <taxon>Metamonada</taxon>
        <taxon>Preaxostyla</taxon>
        <taxon>Oxymonadida</taxon>
        <taxon>Blattamonas</taxon>
    </lineage>
</organism>
<dbReference type="Proteomes" id="UP001281761">
    <property type="component" value="Unassembled WGS sequence"/>
</dbReference>
<comment type="caution">
    <text evidence="1">The sequence shown here is derived from an EMBL/GenBank/DDBJ whole genome shotgun (WGS) entry which is preliminary data.</text>
</comment>
<evidence type="ECO:0000313" key="2">
    <source>
        <dbReference type="Proteomes" id="UP001281761"/>
    </source>
</evidence>